<feature type="transmembrane region" description="Helical" evidence="6">
    <location>
        <begin position="229"/>
        <end position="249"/>
    </location>
</feature>
<dbReference type="GO" id="GO:1990961">
    <property type="term" value="P:xenobiotic detoxification by transmembrane export across the plasma membrane"/>
    <property type="evidence" value="ECO:0007669"/>
    <property type="project" value="InterPro"/>
</dbReference>
<feature type="transmembrane region" description="Helical" evidence="6">
    <location>
        <begin position="133"/>
        <end position="154"/>
    </location>
</feature>
<evidence type="ECO:0000256" key="2">
    <source>
        <dbReference type="ARBA" id="ARBA00010199"/>
    </source>
</evidence>
<evidence type="ECO:0000313" key="8">
    <source>
        <dbReference type="Proteomes" id="UP000822476"/>
    </source>
</evidence>
<keyword evidence="4 6" id="KW-1133">Transmembrane helix</keyword>
<dbReference type="OrthoDB" id="2126698at2759"/>
<accession>A0A8S9Y8J5</accession>
<feature type="transmembrane region" description="Helical" evidence="6">
    <location>
        <begin position="86"/>
        <end position="112"/>
    </location>
</feature>
<dbReference type="Proteomes" id="UP000822476">
    <property type="component" value="Unassembled WGS sequence"/>
</dbReference>
<dbReference type="NCBIfam" id="TIGR00797">
    <property type="entry name" value="matE"/>
    <property type="match status" value="1"/>
</dbReference>
<dbReference type="InterPro" id="IPR002528">
    <property type="entry name" value="MATE_fam"/>
</dbReference>
<feature type="transmembrane region" description="Helical" evidence="6">
    <location>
        <begin position="351"/>
        <end position="378"/>
    </location>
</feature>
<feature type="transmembrane region" description="Helical" evidence="6">
    <location>
        <begin position="558"/>
        <end position="580"/>
    </location>
</feature>
<keyword evidence="3 6" id="KW-0812">Transmembrane</keyword>
<reference evidence="7" key="1">
    <citation type="submission" date="2019-07" db="EMBL/GenBank/DDBJ databases">
        <title>Annotation for the trematode Paragonimus miyazaki's.</title>
        <authorList>
            <person name="Choi Y.-J."/>
        </authorList>
    </citation>
    <scope>NUCLEOTIDE SEQUENCE</scope>
    <source>
        <strain evidence="7">Japan</strain>
    </source>
</reference>
<evidence type="ECO:0000256" key="6">
    <source>
        <dbReference type="RuleBase" id="RU004914"/>
    </source>
</evidence>
<organism evidence="7 8">
    <name type="scientific">Paragonimus skrjabini miyazakii</name>
    <dbReference type="NCBI Taxonomy" id="59628"/>
    <lineage>
        <taxon>Eukaryota</taxon>
        <taxon>Metazoa</taxon>
        <taxon>Spiralia</taxon>
        <taxon>Lophotrochozoa</taxon>
        <taxon>Platyhelminthes</taxon>
        <taxon>Trematoda</taxon>
        <taxon>Digenea</taxon>
        <taxon>Plagiorchiida</taxon>
        <taxon>Troglotremata</taxon>
        <taxon>Troglotrematidae</taxon>
        <taxon>Paragonimus</taxon>
    </lineage>
</organism>
<gene>
    <name evidence="7" type="ORF">EG68_08204</name>
</gene>
<evidence type="ECO:0000256" key="4">
    <source>
        <dbReference type="ARBA" id="ARBA00022989"/>
    </source>
</evidence>
<protein>
    <recommendedName>
        <fullName evidence="6">Multidrug and toxin extrusion protein</fullName>
    </recommendedName>
</protein>
<feature type="transmembrane region" description="Helical" evidence="6">
    <location>
        <begin position="319"/>
        <end position="339"/>
    </location>
</feature>
<dbReference type="InterPro" id="IPR045069">
    <property type="entry name" value="MATE_euk"/>
</dbReference>
<dbReference type="CDD" id="cd13132">
    <property type="entry name" value="MATE_eukaryotic"/>
    <property type="match status" value="1"/>
</dbReference>
<dbReference type="AlphaFoldDB" id="A0A8S9Y8J5"/>
<feature type="transmembrane region" description="Helical" evidence="6">
    <location>
        <begin position="390"/>
        <end position="412"/>
    </location>
</feature>
<proteinExistence type="inferred from homology"/>
<dbReference type="GO" id="GO:0016020">
    <property type="term" value="C:membrane"/>
    <property type="evidence" value="ECO:0007669"/>
    <property type="project" value="UniProtKB-SubCell"/>
</dbReference>
<feature type="transmembrane region" description="Helical" evidence="6">
    <location>
        <begin position="53"/>
        <end position="74"/>
    </location>
</feature>
<keyword evidence="8" id="KW-1185">Reference proteome</keyword>
<sequence>MSSGNIVEEASPLLPLTASYNDGIEIPNVINTGRLGNWFPFGFFYELRKLVKLAIPIALTSLTNYLFGPISVMFCGHLGSLELATVGLAISVFNVTGLAVAMGLLTACDTLFAQIYGSNELDKMGLNLQKSMLLMTLCCLPCWSLHLVMEPILLGLKQNPFIAKHATLYLTCMMPSLFFGSMGQIFTKYVQAQNHVIPALIIGALSNFLNALLHYLLLYKTNVGINGSALAQFFAYLFQTVAFIAYTKWHRMARITWNNYSKRLWEDWGLWFRLAVPGLFMITLEWTIFEIGSIIAGILGEKELAAQTIIYNVESMCYTLLPLGIGLASSIRVGHFLGARCSIGPKSVTSVGLVTACILSIPMIMLFVLLRSVIPYIFTQDKNIIDLTSNLFPILAVFQLFDNIVGVSSGIVRGAGLQYVGATICIVTLYIVGAPLGVCLIFFAHMGLEGLWWGLCVGIILSAVIYVTTILRLDWANQVYLATKRVKSVNASVSHKPIVYLSVTSQEESETISIQNSRESIKPARSSNNLSRGLTVDNTAMVQRKTEDTSVLRIRDRALLISAFSAMFVVCLTCRCTLHWSKYFGFYCIYPNGTFLNLSNQTQADDLAFMTNCTVFQP</sequence>
<dbReference type="GO" id="GO:0042910">
    <property type="term" value="F:xenobiotic transmembrane transporter activity"/>
    <property type="evidence" value="ECO:0007669"/>
    <property type="project" value="InterPro"/>
</dbReference>
<dbReference type="Pfam" id="PF01554">
    <property type="entry name" value="MatE"/>
    <property type="match status" value="2"/>
</dbReference>
<dbReference type="PANTHER" id="PTHR11206">
    <property type="entry name" value="MULTIDRUG RESISTANCE PROTEIN"/>
    <property type="match status" value="1"/>
</dbReference>
<name>A0A8S9Y8J5_9TREM</name>
<comment type="caution">
    <text evidence="7">The sequence shown here is derived from an EMBL/GenBank/DDBJ whole genome shotgun (WGS) entry which is preliminary data.</text>
</comment>
<evidence type="ECO:0000256" key="1">
    <source>
        <dbReference type="ARBA" id="ARBA00004141"/>
    </source>
</evidence>
<dbReference type="EMBL" id="JTDE01022049">
    <property type="protein sequence ID" value="KAF7232131.1"/>
    <property type="molecule type" value="Genomic_DNA"/>
</dbReference>
<dbReference type="GO" id="GO:0015297">
    <property type="term" value="F:antiporter activity"/>
    <property type="evidence" value="ECO:0007669"/>
    <property type="project" value="InterPro"/>
</dbReference>
<evidence type="ECO:0000313" key="7">
    <source>
        <dbReference type="EMBL" id="KAF7232131.1"/>
    </source>
</evidence>
<feature type="transmembrane region" description="Helical" evidence="6">
    <location>
        <begin position="270"/>
        <end position="299"/>
    </location>
</feature>
<feature type="transmembrane region" description="Helical" evidence="6">
    <location>
        <begin position="419"/>
        <end position="444"/>
    </location>
</feature>
<feature type="transmembrane region" description="Helical" evidence="6">
    <location>
        <begin position="450"/>
        <end position="471"/>
    </location>
</feature>
<evidence type="ECO:0000256" key="5">
    <source>
        <dbReference type="ARBA" id="ARBA00023136"/>
    </source>
</evidence>
<feature type="transmembrane region" description="Helical" evidence="6">
    <location>
        <begin position="199"/>
        <end position="217"/>
    </location>
</feature>
<comment type="subcellular location">
    <subcellularLocation>
        <location evidence="1">Membrane</location>
        <topology evidence="1">Multi-pass membrane protein</topology>
    </subcellularLocation>
</comment>
<comment type="similarity">
    <text evidence="2 6">Belongs to the multi antimicrobial extrusion (MATE) (TC 2.A.66.1) family.</text>
</comment>
<evidence type="ECO:0000256" key="3">
    <source>
        <dbReference type="ARBA" id="ARBA00022692"/>
    </source>
</evidence>
<keyword evidence="5 6" id="KW-0472">Membrane</keyword>
<feature type="transmembrane region" description="Helical" evidence="6">
    <location>
        <begin position="166"/>
        <end position="187"/>
    </location>
</feature>